<comment type="function">
    <text evidence="12">Catalyzes the phosphorylation of ribose at O-5 in a reaction requiring ATP and magnesium. The resulting D-ribose-5-phosphate can then be used either for sythesis of nucleotides, histidine, and tryptophan, or as a component of the pentose phosphate pathway.</text>
</comment>
<evidence type="ECO:0000256" key="7">
    <source>
        <dbReference type="ARBA" id="ARBA00022777"/>
    </source>
</evidence>
<feature type="binding site" evidence="12">
    <location>
        <position position="139"/>
    </location>
    <ligand>
        <name>substrate</name>
    </ligand>
</feature>
<dbReference type="PROSITE" id="PS00584">
    <property type="entry name" value="PFKB_KINASES_2"/>
    <property type="match status" value="1"/>
</dbReference>
<protein>
    <recommendedName>
        <fullName evidence="3 12">Ribokinase</fullName>
        <shortName evidence="12">RK</shortName>
        <ecNumber evidence="2 12">2.7.1.15</ecNumber>
    </recommendedName>
</protein>
<organism evidence="14 15">
    <name type="scientific">Crenobacter oryzisoli</name>
    <dbReference type="NCBI Taxonomy" id="3056844"/>
    <lineage>
        <taxon>Bacteria</taxon>
        <taxon>Pseudomonadati</taxon>
        <taxon>Pseudomonadota</taxon>
        <taxon>Betaproteobacteria</taxon>
        <taxon>Neisseriales</taxon>
        <taxon>Neisseriaceae</taxon>
        <taxon>Crenobacter</taxon>
    </lineage>
</organism>
<evidence type="ECO:0000256" key="10">
    <source>
        <dbReference type="ARBA" id="ARBA00022958"/>
    </source>
</evidence>
<sequence>MPKVVVVGSINMDLVAQASRFPEPGETLSGERFVTCPGGKGANQAVAASRLGAQVVMVGAVGDDAFGRELVDGLDREGVVTRHVKTVEGTATGVALITVAGGENSIIVIPGANHALTPADVEAAEADIASADVVLTQLEVPLATVRTVAILAEKHGVPLILNPAPAAQLPAELLARVTLLTPNEHELALALNQPGTPFPDLLAQLPGKVVMTRGEHGAYHVDTQGAVYHQPGFKVDVVDTTGAGDTYNAALAAHLQLGLKPAMRAAAAAAALSVTRFGAQGGMPTADELAAFLAEQTA</sequence>
<evidence type="ECO:0000313" key="15">
    <source>
        <dbReference type="Proteomes" id="UP001168540"/>
    </source>
</evidence>
<keyword evidence="12" id="KW-0963">Cytoplasm</keyword>
<dbReference type="HAMAP" id="MF_01987">
    <property type="entry name" value="Ribokinase"/>
    <property type="match status" value="1"/>
</dbReference>
<keyword evidence="7 12" id="KW-0418">Kinase</keyword>
<dbReference type="InterPro" id="IPR002139">
    <property type="entry name" value="Ribo/fructo_kinase"/>
</dbReference>
<feature type="binding site" evidence="12">
    <location>
        <begin position="244"/>
        <end position="245"/>
    </location>
    <ligand>
        <name>ATP</name>
        <dbReference type="ChEBI" id="CHEBI:30616"/>
    </ligand>
</feature>
<evidence type="ECO:0000256" key="9">
    <source>
        <dbReference type="ARBA" id="ARBA00022842"/>
    </source>
</evidence>
<gene>
    <name evidence="12 14" type="primary">rbsK</name>
    <name evidence="14" type="ORF">QU481_02765</name>
</gene>
<dbReference type="NCBIfam" id="TIGR02152">
    <property type="entry name" value="D_ribokin_bact"/>
    <property type="match status" value="1"/>
</dbReference>
<feature type="binding site" evidence="12">
    <location>
        <position position="273"/>
    </location>
    <ligand>
        <name>K(+)</name>
        <dbReference type="ChEBI" id="CHEBI:29103"/>
    </ligand>
</feature>
<dbReference type="RefSeq" id="WP_289828353.1">
    <property type="nucleotide sequence ID" value="NZ_JAUEDK010000003.1"/>
</dbReference>
<keyword evidence="8 12" id="KW-0067">ATP-binding</keyword>
<keyword evidence="9 12" id="KW-0460">Magnesium</keyword>
<evidence type="ECO:0000256" key="8">
    <source>
        <dbReference type="ARBA" id="ARBA00022840"/>
    </source>
</evidence>
<evidence type="ECO:0000256" key="4">
    <source>
        <dbReference type="ARBA" id="ARBA00022679"/>
    </source>
</evidence>
<dbReference type="EMBL" id="JAUEDK010000003">
    <property type="protein sequence ID" value="MDN0073812.1"/>
    <property type="molecule type" value="Genomic_DNA"/>
</dbReference>
<evidence type="ECO:0000256" key="5">
    <source>
        <dbReference type="ARBA" id="ARBA00022723"/>
    </source>
</evidence>
<feature type="binding site" evidence="12">
    <location>
        <position position="239"/>
    </location>
    <ligand>
        <name>K(+)</name>
        <dbReference type="ChEBI" id="CHEBI:29103"/>
    </ligand>
</feature>
<feature type="binding site" evidence="12">
    <location>
        <position position="278"/>
    </location>
    <ligand>
        <name>K(+)</name>
        <dbReference type="ChEBI" id="CHEBI:29103"/>
    </ligand>
</feature>
<accession>A0ABT7XJ45</accession>
<comment type="caution">
    <text evidence="14">The sequence shown here is derived from an EMBL/GenBank/DDBJ whole genome shotgun (WGS) entry which is preliminary data.</text>
</comment>
<dbReference type="InterPro" id="IPR029056">
    <property type="entry name" value="Ribokinase-like"/>
</dbReference>
<evidence type="ECO:0000256" key="2">
    <source>
        <dbReference type="ARBA" id="ARBA00012035"/>
    </source>
</evidence>
<dbReference type="InterPro" id="IPR002173">
    <property type="entry name" value="Carboh/pur_kinase_PfkB_CS"/>
</dbReference>
<dbReference type="Proteomes" id="UP001168540">
    <property type="component" value="Unassembled WGS sequence"/>
</dbReference>
<evidence type="ECO:0000256" key="1">
    <source>
        <dbReference type="ARBA" id="ARBA00005380"/>
    </source>
</evidence>
<feature type="domain" description="Carbohydrate kinase PfkB" evidence="13">
    <location>
        <begin position="1"/>
        <end position="285"/>
    </location>
</feature>
<keyword evidence="6 12" id="KW-0547">Nucleotide-binding</keyword>
<dbReference type="PANTHER" id="PTHR10584:SF166">
    <property type="entry name" value="RIBOKINASE"/>
    <property type="match status" value="1"/>
</dbReference>
<keyword evidence="5 12" id="KW-0479">Metal-binding</keyword>
<feature type="binding site" evidence="12">
    <location>
        <begin position="11"/>
        <end position="13"/>
    </location>
    <ligand>
        <name>substrate</name>
    </ligand>
</feature>
<comment type="subcellular location">
    <subcellularLocation>
        <location evidence="12">Cytoplasm</location>
    </subcellularLocation>
</comment>
<comment type="subunit">
    <text evidence="12">Homodimer.</text>
</comment>
<comment type="similarity">
    <text evidence="12">Belongs to the carbohydrate kinase PfkB family. Ribokinase subfamily.</text>
</comment>
<dbReference type="InterPro" id="IPR011877">
    <property type="entry name" value="Ribokinase"/>
</dbReference>
<feature type="binding site" evidence="12">
    <location>
        <begin position="39"/>
        <end position="43"/>
    </location>
    <ligand>
        <name>substrate</name>
    </ligand>
</feature>
<dbReference type="CDD" id="cd01174">
    <property type="entry name" value="ribokinase"/>
    <property type="match status" value="1"/>
</dbReference>
<evidence type="ECO:0000256" key="6">
    <source>
        <dbReference type="ARBA" id="ARBA00022741"/>
    </source>
</evidence>
<keyword evidence="4 12" id="KW-0808">Transferase</keyword>
<dbReference type="GO" id="GO:0004747">
    <property type="term" value="F:ribokinase activity"/>
    <property type="evidence" value="ECO:0007669"/>
    <property type="project" value="UniProtKB-EC"/>
</dbReference>
<evidence type="ECO:0000256" key="12">
    <source>
        <dbReference type="HAMAP-Rule" id="MF_01987"/>
    </source>
</evidence>
<reference evidence="14" key="1">
    <citation type="submission" date="2023-06" db="EMBL/GenBank/DDBJ databases">
        <authorList>
            <person name="Zhang S."/>
        </authorList>
    </citation>
    <scope>NUCLEOTIDE SEQUENCE</scope>
    <source>
        <strain evidence="14">SG2303</strain>
    </source>
</reference>
<keyword evidence="15" id="KW-1185">Reference proteome</keyword>
<evidence type="ECO:0000313" key="14">
    <source>
        <dbReference type="EMBL" id="MDN0073812.1"/>
    </source>
</evidence>
<comment type="catalytic activity">
    <reaction evidence="12">
        <text>D-ribose + ATP = D-ribose 5-phosphate + ADP + H(+)</text>
        <dbReference type="Rhea" id="RHEA:13697"/>
        <dbReference type="ChEBI" id="CHEBI:15378"/>
        <dbReference type="ChEBI" id="CHEBI:30616"/>
        <dbReference type="ChEBI" id="CHEBI:47013"/>
        <dbReference type="ChEBI" id="CHEBI:78346"/>
        <dbReference type="ChEBI" id="CHEBI:456216"/>
        <dbReference type="EC" id="2.7.1.15"/>
    </reaction>
</comment>
<proteinExistence type="inferred from homology"/>
<dbReference type="EC" id="2.7.1.15" evidence="2 12"/>
<comment type="caution">
    <text evidence="12">Lacks conserved residue(s) required for the propagation of feature annotation.</text>
</comment>
<comment type="similarity">
    <text evidence="1">Belongs to the carbohydrate kinase pfkB family.</text>
</comment>
<feature type="binding site" evidence="12">
    <location>
        <position position="245"/>
    </location>
    <ligand>
        <name>substrate</name>
    </ligand>
</feature>
<feature type="binding site" evidence="12">
    <location>
        <begin position="212"/>
        <end position="217"/>
    </location>
    <ligand>
        <name>ATP</name>
        <dbReference type="ChEBI" id="CHEBI:30616"/>
    </ligand>
</feature>
<keyword evidence="10 12" id="KW-0630">Potassium</keyword>
<dbReference type="SUPFAM" id="SSF53613">
    <property type="entry name" value="Ribokinase-like"/>
    <property type="match status" value="1"/>
</dbReference>
<feature type="active site" description="Proton acceptor" evidence="12">
    <location>
        <position position="245"/>
    </location>
</feature>
<evidence type="ECO:0000256" key="3">
    <source>
        <dbReference type="ARBA" id="ARBA00016943"/>
    </source>
</evidence>
<feature type="binding site" evidence="12">
    <location>
        <position position="183"/>
    </location>
    <ligand>
        <name>ATP</name>
        <dbReference type="ChEBI" id="CHEBI:30616"/>
    </ligand>
</feature>
<evidence type="ECO:0000256" key="11">
    <source>
        <dbReference type="ARBA" id="ARBA00023277"/>
    </source>
</evidence>
<dbReference type="Gene3D" id="3.40.1190.20">
    <property type="match status" value="1"/>
</dbReference>
<evidence type="ECO:0000259" key="13">
    <source>
        <dbReference type="Pfam" id="PF00294"/>
    </source>
</evidence>
<comment type="activity regulation">
    <text evidence="12">Activated by a monovalent cation that binds near, but not in, the active site. The most likely occupant of the site in vivo is potassium. Ion binding induces a conformational change that may alter substrate affinity.</text>
</comment>
<feature type="binding site" evidence="12">
    <location>
        <position position="241"/>
    </location>
    <ligand>
        <name>K(+)</name>
        <dbReference type="ChEBI" id="CHEBI:29103"/>
    </ligand>
</feature>
<dbReference type="PANTHER" id="PTHR10584">
    <property type="entry name" value="SUGAR KINASE"/>
    <property type="match status" value="1"/>
</dbReference>
<feature type="binding site" evidence="12">
    <location>
        <position position="276"/>
    </location>
    <ligand>
        <name>K(+)</name>
        <dbReference type="ChEBI" id="CHEBI:29103"/>
    </ligand>
</feature>
<comment type="cofactor">
    <cofactor evidence="12">
        <name>Mg(2+)</name>
        <dbReference type="ChEBI" id="CHEBI:18420"/>
    </cofactor>
    <text evidence="12">Requires a divalent cation, most likely magnesium in vivo, as an electrophilic catalyst to aid phosphoryl group transfer. It is the chelate of the metal and the nucleotide that is the actual substrate.</text>
</comment>
<dbReference type="Pfam" id="PF00294">
    <property type="entry name" value="PfkB"/>
    <property type="match status" value="1"/>
</dbReference>
<dbReference type="PRINTS" id="PR00990">
    <property type="entry name" value="RIBOKINASE"/>
</dbReference>
<comment type="pathway">
    <text evidence="12">Carbohydrate metabolism; D-ribose degradation; D-ribose 5-phosphate from beta-D-ribopyranose: step 2/2.</text>
</comment>
<dbReference type="InterPro" id="IPR011611">
    <property type="entry name" value="PfkB_dom"/>
</dbReference>
<name>A0ABT7XJ45_9NEIS</name>
<keyword evidence="11 12" id="KW-0119">Carbohydrate metabolism</keyword>